<dbReference type="CDD" id="cd00167">
    <property type="entry name" value="SANT"/>
    <property type="match status" value="1"/>
</dbReference>
<comment type="caution">
    <text evidence="1">The sequence shown here is derived from an EMBL/GenBank/DDBJ whole genome shotgun (WGS) entry which is preliminary data.</text>
</comment>
<name>A0ABR1ZQB0_9ROSI</name>
<sequence>MDVRKGLWTEEEEDLKLKSYVNVHGEGRLNSVALLSGLKSSLNVTFTSHSKQLREAMRSVWIPHPAPPRFNPPPPLAWIVSTALAKSAMQIQQSDHSMLTRASYPGYQACKIVTIH</sequence>
<dbReference type="InterPro" id="IPR001005">
    <property type="entry name" value="SANT/Myb"/>
</dbReference>
<dbReference type="EMBL" id="JBBPBM010001646">
    <property type="protein sequence ID" value="KAK8482870.1"/>
    <property type="molecule type" value="Genomic_DNA"/>
</dbReference>
<gene>
    <name evidence="1" type="ORF">V6N12_012419</name>
</gene>
<evidence type="ECO:0000313" key="1">
    <source>
        <dbReference type="EMBL" id="KAK8482870.1"/>
    </source>
</evidence>
<evidence type="ECO:0000313" key="2">
    <source>
        <dbReference type="Proteomes" id="UP001472677"/>
    </source>
</evidence>
<protein>
    <submittedName>
        <fullName evidence="1">Uncharacterized protein</fullName>
    </submittedName>
</protein>
<accession>A0ABR1ZQB0</accession>
<keyword evidence="2" id="KW-1185">Reference proteome</keyword>
<organism evidence="1 2">
    <name type="scientific">Hibiscus sabdariffa</name>
    <name type="common">roselle</name>
    <dbReference type="NCBI Taxonomy" id="183260"/>
    <lineage>
        <taxon>Eukaryota</taxon>
        <taxon>Viridiplantae</taxon>
        <taxon>Streptophyta</taxon>
        <taxon>Embryophyta</taxon>
        <taxon>Tracheophyta</taxon>
        <taxon>Spermatophyta</taxon>
        <taxon>Magnoliopsida</taxon>
        <taxon>eudicotyledons</taxon>
        <taxon>Gunneridae</taxon>
        <taxon>Pentapetalae</taxon>
        <taxon>rosids</taxon>
        <taxon>malvids</taxon>
        <taxon>Malvales</taxon>
        <taxon>Malvaceae</taxon>
        <taxon>Malvoideae</taxon>
        <taxon>Hibiscus</taxon>
    </lineage>
</organism>
<dbReference type="Proteomes" id="UP001472677">
    <property type="component" value="Unassembled WGS sequence"/>
</dbReference>
<reference evidence="1 2" key="1">
    <citation type="journal article" date="2024" name="G3 (Bethesda)">
        <title>Genome assembly of Hibiscus sabdariffa L. provides insights into metabolisms of medicinal natural products.</title>
        <authorList>
            <person name="Kim T."/>
        </authorList>
    </citation>
    <scope>NUCLEOTIDE SEQUENCE [LARGE SCALE GENOMIC DNA]</scope>
    <source>
        <strain evidence="1">TK-2024</strain>
        <tissue evidence="1">Old leaves</tissue>
    </source>
</reference>
<proteinExistence type="predicted"/>